<dbReference type="GO" id="GO:0005829">
    <property type="term" value="C:cytosol"/>
    <property type="evidence" value="ECO:0007669"/>
    <property type="project" value="TreeGrafter"/>
</dbReference>
<keyword evidence="5" id="KW-1185">Reference proteome</keyword>
<evidence type="ECO:0000256" key="2">
    <source>
        <dbReference type="PIRSR" id="PIRSR600888-1"/>
    </source>
</evidence>
<dbReference type="Pfam" id="PF00908">
    <property type="entry name" value="dTDP_sugar_isom"/>
    <property type="match status" value="1"/>
</dbReference>
<accession>A0A0U4B0G2</accession>
<dbReference type="InterPro" id="IPR011051">
    <property type="entry name" value="RmlC_Cupin_sf"/>
</dbReference>
<dbReference type="GO" id="GO:0008830">
    <property type="term" value="F:dTDP-4-dehydrorhamnose 3,5-epimerase activity"/>
    <property type="evidence" value="ECO:0007669"/>
    <property type="project" value="InterPro"/>
</dbReference>
<dbReference type="RefSeq" id="WP_067860592.1">
    <property type="nucleotide sequence ID" value="NZ_CP011502.1"/>
</dbReference>
<dbReference type="GO" id="GO:0000271">
    <property type="term" value="P:polysaccharide biosynthetic process"/>
    <property type="evidence" value="ECO:0007669"/>
    <property type="project" value="TreeGrafter"/>
</dbReference>
<dbReference type="InterPro" id="IPR000888">
    <property type="entry name" value="RmlC-like"/>
</dbReference>
<dbReference type="AlphaFoldDB" id="A0A0U4B0G2"/>
<feature type="site" description="Participates in a stacking interaction with the thymidine ring of dTDP-4-oxo-6-deoxyglucose" evidence="3">
    <location>
        <position position="138"/>
    </location>
</feature>
<dbReference type="OrthoDB" id="9800680at2"/>
<dbReference type="PANTHER" id="PTHR21047:SF2">
    <property type="entry name" value="THYMIDINE DIPHOSPHO-4-KETO-RHAMNOSE 3,5-EPIMERASE"/>
    <property type="match status" value="1"/>
</dbReference>
<gene>
    <name evidence="4" type="ORF">AERYTH_15660</name>
</gene>
<dbReference type="SUPFAM" id="SSF51182">
    <property type="entry name" value="RmlC-like cupins"/>
    <property type="match status" value="1"/>
</dbReference>
<evidence type="ECO:0000313" key="5">
    <source>
        <dbReference type="Proteomes" id="UP000067689"/>
    </source>
</evidence>
<dbReference type="KEGG" id="aer:AERYTH_15660"/>
<evidence type="ECO:0000256" key="1">
    <source>
        <dbReference type="ARBA" id="ARBA00010154"/>
    </source>
</evidence>
<reference evidence="4 5" key="1">
    <citation type="journal article" date="1991" name="Int. J. Syst. Bacteriol.">
        <title>Description of the erythromycin-producing bacterium Arthrobacter sp. strain NRRL B-3381 as Aeromicrobium erythreum gen. nov., sp. nov.</title>
        <authorList>
            <person name="Miller E.S."/>
            <person name="Woese C.R."/>
            <person name="Brenner S."/>
        </authorList>
    </citation>
    <scope>NUCLEOTIDE SEQUENCE [LARGE SCALE GENOMIC DNA]</scope>
    <source>
        <strain evidence="4 5">AR18</strain>
    </source>
</reference>
<dbReference type="Proteomes" id="UP000067689">
    <property type="component" value="Chromosome"/>
</dbReference>
<organism evidence="4 5">
    <name type="scientific">Aeromicrobium erythreum</name>
    <dbReference type="NCBI Taxonomy" id="2041"/>
    <lineage>
        <taxon>Bacteria</taxon>
        <taxon>Bacillati</taxon>
        <taxon>Actinomycetota</taxon>
        <taxon>Actinomycetes</taxon>
        <taxon>Propionibacteriales</taxon>
        <taxon>Nocardioidaceae</taxon>
        <taxon>Aeromicrobium</taxon>
    </lineage>
</organism>
<dbReference type="PANTHER" id="PTHR21047">
    <property type="entry name" value="DTDP-6-DEOXY-D-GLUCOSE-3,5 EPIMERASE"/>
    <property type="match status" value="1"/>
</dbReference>
<dbReference type="CDD" id="cd00438">
    <property type="entry name" value="cupin_RmlC"/>
    <property type="match status" value="1"/>
</dbReference>
<sequence>MRFTESPLAGVYTIDLEPRGDDRGFFSRVFDVDEFEAHDLETRFVQFNTSFSRVKHTFRGMHYQLGESAEVKVVKVIRGALLDVVLDLREGSPTFGRSFSAELTSENRTMMYIPHGCAHGFLSLTEDVEMMYFVSAYYDPENERSVRWDDPTFDVSLPFEPALISPKDAAARDFDPAWHLGRQS</sequence>
<dbReference type="InterPro" id="IPR014710">
    <property type="entry name" value="RmlC-like_jellyroll"/>
</dbReference>
<feature type="active site" description="Proton acceptor" evidence="2">
    <location>
        <position position="62"/>
    </location>
</feature>
<evidence type="ECO:0000256" key="3">
    <source>
        <dbReference type="PIRSR" id="PIRSR600888-3"/>
    </source>
</evidence>
<evidence type="ECO:0000313" key="4">
    <source>
        <dbReference type="EMBL" id="ALX06032.1"/>
    </source>
</evidence>
<dbReference type="GO" id="GO:0019305">
    <property type="term" value="P:dTDP-rhamnose biosynthetic process"/>
    <property type="evidence" value="ECO:0007669"/>
    <property type="project" value="TreeGrafter"/>
</dbReference>
<comment type="similarity">
    <text evidence="1">Belongs to the dTDP-4-dehydrorhamnose 3,5-epimerase family.</text>
</comment>
<dbReference type="STRING" id="2041.AERYTH_15660"/>
<protein>
    <submittedName>
        <fullName evidence="4">dTDP-4-dehydrorhamnose 3,5-epimerase</fullName>
    </submittedName>
</protein>
<feature type="active site" description="Proton donor" evidence="2">
    <location>
        <position position="132"/>
    </location>
</feature>
<dbReference type="EMBL" id="CP011502">
    <property type="protein sequence ID" value="ALX06032.1"/>
    <property type="molecule type" value="Genomic_DNA"/>
</dbReference>
<dbReference type="Gene3D" id="2.60.120.10">
    <property type="entry name" value="Jelly Rolls"/>
    <property type="match status" value="1"/>
</dbReference>
<name>A0A0U4B0G2_9ACTN</name>
<proteinExistence type="inferred from homology"/>
<dbReference type="PATRIC" id="fig|2041.4.peg.3270"/>